<dbReference type="InterPro" id="IPR052917">
    <property type="entry name" value="Stress-Dev_Protein"/>
</dbReference>
<evidence type="ECO:0000313" key="2">
    <source>
        <dbReference type="EMBL" id="GAB1319209.1"/>
    </source>
</evidence>
<reference evidence="2 3" key="1">
    <citation type="submission" date="2024-09" db="EMBL/GenBank/DDBJ databases">
        <title>Itraconazole resistance in Madurella fahalii resulting from another homologue of gene encoding cytochrome P450 14-alpha sterol demethylase (CYP51).</title>
        <authorList>
            <person name="Yoshioka I."/>
            <person name="Fahal A.H."/>
            <person name="Kaneko S."/>
            <person name="Yaguchi T."/>
        </authorList>
    </citation>
    <scope>NUCLEOTIDE SEQUENCE [LARGE SCALE GENOMIC DNA]</scope>
    <source>
        <strain evidence="2 3">IFM 68171</strain>
    </source>
</reference>
<name>A0ABQ0GN92_9PEZI</name>
<dbReference type="InterPro" id="IPR012349">
    <property type="entry name" value="Split_barrel_FMN-bd"/>
</dbReference>
<dbReference type="SUPFAM" id="SSF50475">
    <property type="entry name" value="FMN-binding split barrel"/>
    <property type="match status" value="1"/>
</dbReference>
<dbReference type="InterPro" id="IPR038725">
    <property type="entry name" value="YdaG_split_barrel_FMN-bd"/>
</dbReference>
<dbReference type="GeneID" id="98180161"/>
<dbReference type="Gene3D" id="2.30.110.10">
    <property type="entry name" value="Electron Transport, Fmn-binding Protein, Chain A"/>
    <property type="match status" value="1"/>
</dbReference>
<feature type="domain" description="General stress protein FMN-binding split barrel" evidence="1">
    <location>
        <begin position="31"/>
        <end position="183"/>
    </location>
</feature>
<dbReference type="Proteomes" id="UP001628179">
    <property type="component" value="Unassembled WGS sequence"/>
</dbReference>
<dbReference type="PANTHER" id="PTHR34818">
    <property type="entry name" value="PROTEIN BLI-3"/>
    <property type="match status" value="1"/>
</dbReference>
<proteinExistence type="predicted"/>
<gene>
    <name evidence="2" type="primary">BLI3</name>
    <name evidence="2" type="ORF">MFIFM68171_09419</name>
</gene>
<sequence length="205" mass="22330">MAQQSTEASAKHPDPYKEANLDTGVSLEQKIHDLSSFMSRCKFGMMTTRDATSGNLVSRCMALAAQETGGIDLLFHTNTESGKTDDLANDSHINISFLNYAGEWASVSGFANVVVDRSLVKKHYSPDLKAWLGDLGDGIHDGSENDPRIGIIRVKMTTAHYCISSKTMIGQMAEIAHGTVTGKPAAVNKMREISEAEVKEWRASH</sequence>
<comment type="caution">
    <text evidence="2">The sequence shown here is derived from an EMBL/GenBank/DDBJ whole genome shotgun (WGS) entry which is preliminary data.</text>
</comment>
<accession>A0ABQ0GN92</accession>
<dbReference type="Pfam" id="PF16242">
    <property type="entry name" value="Pyrid_ox_like"/>
    <property type="match status" value="1"/>
</dbReference>
<dbReference type="EMBL" id="BAAFSV010000005">
    <property type="protein sequence ID" value="GAB1319209.1"/>
    <property type="molecule type" value="Genomic_DNA"/>
</dbReference>
<dbReference type="PANTHER" id="PTHR34818:SF1">
    <property type="entry name" value="PROTEIN BLI-3"/>
    <property type="match status" value="1"/>
</dbReference>
<organism evidence="2 3">
    <name type="scientific">Madurella fahalii</name>
    <dbReference type="NCBI Taxonomy" id="1157608"/>
    <lineage>
        <taxon>Eukaryota</taxon>
        <taxon>Fungi</taxon>
        <taxon>Dikarya</taxon>
        <taxon>Ascomycota</taxon>
        <taxon>Pezizomycotina</taxon>
        <taxon>Sordariomycetes</taxon>
        <taxon>Sordariomycetidae</taxon>
        <taxon>Sordariales</taxon>
        <taxon>Sordariales incertae sedis</taxon>
        <taxon>Madurella</taxon>
    </lineage>
</organism>
<protein>
    <submittedName>
        <fullName evidence="2">BLI-3 blue-light-inducible Bli-3 protein</fullName>
    </submittedName>
</protein>
<keyword evidence="3" id="KW-1185">Reference proteome</keyword>
<evidence type="ECO:0000259" key="1">
    <source>
        <dbReference type="Pfam" id="PF16242"/>
    </source>
</evidence>
<dbReference type="RefSeq" id="XP_070920939.1">
    <property type="nucleotide sequence ID" value="XM_071064838.1"/>
</dbReference>
<evidence type="ECO:0000313" key="3">
    <source>
        <dbReference type="Proteomes" id="UP001628179"/>
    </source>
</evidence>